<gene>
    <name evidence="1" type="ORF">BINO364_LOCUS449</name>
</gene>
<organism evidence="1 2">
    <name type="scientific">Brenthis ino</name>
    <name type="common">lesser marbled fritillary</name>
    <dbReference type="NCBI Taxonomy" id="405034"/>
    <lineage>
        <taxon>Eukaryota</taxon>
        <taxon>Metazoa</taxon>
        <taxon>Ecdysozoa</taxon>
        <taxon>Arthropoda</taxon>
        <taxon>Hexapoda</taxon>
        <taxon>Insecta</taxon>
        <taxon>Pterygota</taxon>
        <taxon>Neoptera</taxon>
        <taxon>Endopterygota</taxon>
        <taxon>Lepidoptera</taxon>
        <taxon>Glossata</taxon>
        <taxon>Ditrysia</taxon>
        <taxon>Papilionoidea</taxon>
        <taxon>Nymphalidae</taxon>
        <taxon>Heliconiinae</taxon>
        <taxon>Argynnini</taxon>
        <taxon>Brenthis</taxon>
    </lineage>
</organism>
<evidence type="ECO:0000313" key="1">
    <source>
        <dbReference type="EMBL" id="CAH0713269.1"/>
    </source>
</evidence>
<keyword evidence="2" id="KW-1185">Reference proteome</keyword>
<sequence length="158" mass="18076">MNFIRIRAEVVAMELSSILNTCENLFGRLEIPASAANLIENSQLRRRYYSAQVYAQTQRALSIPVTLILQWDDRSKRVKHRQLPNSGLLLKFTIEKDSITKLGPTRNSNPGPPWVQPYMLATTPPRQLLLIVTPACPRSLGDYYRRLPIFRGSSHEEI</sequence>
<dbReference type="AlphaFoldDB" id="A0A8J9U4K5"/>
<protein>
    <submittedName>
        <fullName evidence="1">Uncharacterized protein</fullName>
    </submittedName>
</protein>
<reference evidence="1" key="1">
    <citation type="submission" date="2021-12" db="EMBL/GenBank/DDBJ databases">
        <authorList>
            <person name="Martin H S."/>
        </authorList>
    </citation>
    <scope>NUCLEOTIDE SEQUENCE</scope>
</reference>
<dbReference type="Proteomes" id="UP000838878">
    <property type="component" value="Chromosome 1"/>
</dbReference>
<accession>A0A8J9U4K5</accession>
<dbReference type="EMBL" id="OV170221">
    <property type="protein sequence ID" value="CAH0713269.1"/>
    <property type="molecule type" value="Genomic_DNA"/>
</dbReference>
<proteinExistence type="predicted"/>
<name>A0A8J9U4K5_9NEOP</name>
<evidence type="ECO:0000313" key="2">
    <source>
        <dbReference type="Proteomes" id="UP000838878"/>
    </source>
</evidence>
<feature type="non-terminal residue" evidence="1">
    <location>
        <position position="158"/>
    </location>
</feature>